<reference evidence="5 6" key="1">
    <citation type="submission" date="2019-07" db="EMBL/GenBank/DDBJ databases">
        <title>Whole genome shotgun sequence of Rhizobium naphthalenivorans NBRC 107585.</title>
        <authorList>
            <person name="Hosoyama A."/>
            <person name="Uohara A."/>
            <person name="Ohji S."/>
            <person name="Ichikawa N."/>
        </authorList>
    </citation>
    <scope>NUCLEOTIDE SEQUENCE [LARGE SCALE GENOMIC DNA]</scope>
    <source>
        <strain evidence="5 6">NBRC 107585</strain>
    </source>
</reference>
<evidence type="ECO:0000313" key="6">
    <source>
        <dbReference type="Proteomes" id="UP000321717"/>
    </source>
</evidence>
<proteinExistence type="predicted"/>
<dbReference type="InterPro" id="IPR029787">
    <property type="entry name" value="Nucleotide_cyclase"/>
</dbReference>
<dbReference type="Gene3D" id="3.30.70.270">
    <property type="match status" value="1"/>
</dbReference>
<gene>
    <name evidence="5" type="ORF">RNA01_06550</name>
</gene>
<dbReference type="FunFam" id="3.30.70.270:FF:000001">
    <property type="entry name" value="Diguanylate cyclase domain protein"/>
    <property type="match status" value="1"/>
</dbReference>
<evidence type="ECO:0000259" key="3">
    <source>
        <dbReference type="PROSITE" id="PS50112"/>
    </source>
</evidence>
<dbReference type="GO" id="GO:0043709">
    <property type="term" value="P:cell adhesion involved in single-species biofilm formation"/>
    <property type="evidence" value="ECO:0007669"/>
    <property type="project" value="TreeGrafter"/>
</dbReference>
<dbReference type="PANTHER" id="PTHR45138:SF9">
    <property type="entry name" value="DIGUANYLATE CYCLASE DGCM-RELATED"/>
    <property type="match status" value="1"/>
</dbReference>
<dbReference type="GO" id="GO:0005886">
    <property type="term" value="C:plasma membrane"/>
    <property type="evidence" value="ECO:0007669"/>
    <property type="project" value="TreeGrafter"/>
</dbReference>
<name>A0A512HE39_9HYPH</name>
<dbReference type="InterPro" id="IPR043128">
    <property type="entry name" value="Rev_trsase/Diguanyl_cyclase"/>
</dbReference>
<dbReference type="Pfam" id="PF00990">
    <property type="entry name" value="GGDEF"/>
    <property type="match status" value="1"/>
</dbReference>
<feature type="domain" description="GGDEF" evidence="4">
    <location>
        <begin position="175"/>
        <end position="309"/>
    </location>
</feature>
<dbReference type="EC" id="2.7.7.65" evidence="1"/>
<dbReference type="Proteomes" id="UP000321717">
    <property type="component" value="Unassembled WGS sequence"/>
</dbReference>
<dbReference type="EMBL" id="BJZP01000002">
    <property type="protein sequence ID" value="GEO83723.1"/>
    <property type="molecule type" value="Genomic_DNA"/>
</dbReference>
<dbReference type="InterPro" id="IPR000160">
    <property type="entry name" value="GGDEF_dom"/>
</dbReference>
<sequence>MAPVHPHGGPARLEPEVYQKIVAEMDDGIVAIDANGKILYCNHAAEILFRQRATNLIGEPIEALLPPRFRQIHRHHLAGFMAGEEDAKYMGSRKSFIIGHRADGTEINLGATILRTPSDAGPIFVAVLRDLTERHGYQHELELLANTDPLSGLANRRAFANLATQELARCRGQQQPTSIVLFDLDGFKAINDGHGHEVGDTVICEFANILKSVVHSGDLLARWGGEEFVLMMPTTSVERCAAIAEMIRRNVESMEFAVADGVRLHLTVSAGVAAASTAEESLDALLRRADHALYAAKRGGRNQVIVDSAEPPIAN</sequence>
<dbReference type="GO" id="GO:0006355">
    <property type="term" value="P:regulation of DNA-templated transcription"/>
    <property type="evidence" value="ECO:0007669"/>
    <property type="project" value="InterPro"/>
</dbReference>
<dbReference type="SUPFAM" id="SSF55073">
    <property type="entry name" value="Nucleotide cyclase"/>
    <property type="match status" value="1"/>
</dbReference>
<dbReference type="InterPro" id="IPR013767">
    <property type="entry name" value="PAS_fold"/>
</dbReference>
<accession>A0A512HE39</accession>
<dbReference type="NCBIfam" id="TIGR00229">
    <property type="entry name" value="sensory_box"/>
    <property type="match status" value="1"/>
</dbReference>
<dbReference type="Gene3D" id="3.30.450.20">
    <property type="entry name" value="PAS domain"/>
    <property type="match status" value="1"/>
</dbReference>
<evidence type="ECO:0000256" key="1">
    <source>
        <dbReference type="ARBA" id="ARBA00012528"/>
    </source>
</evidence>
<dbReference type="InterPro" id="IPR035965">
    <property type="entry name" value="PAS-like_dom_sf"/>
</dbReference>
<dbReference type="OrthoDB" id="9812260at2"/>
<dbReference type="RefSeq" id="WP_147178523.1">
    <property type="nucleotide sequence ID" value="NZ_BJZP01000002.1"/>
</dbReference>
<dbReference type="PROSITE" id="PS50112">
    <property type="entry name" value="PAS"/>
    <property type="match status" value="1"/>
</dbReference>
<dbReference type="CDD" id="cd01949">
    <property type="entry name" value="GGDEF"/>
    <property type="match status" value="1"/>
</dbReference>
<evidence type="ECO:0000256" key="2">
    <source>
        <dbReference type="ARBA" id="ARBA00034247"/>
    </source>
</evidence>
<dbReference type="SUPFAM" id="SSF55785">
    <property type="entry name" value="PYP-like sensor domain (PAS domain)"/>
    <property type="match status" value="1"/>
</dbReference>
<evidence type="ECO:0000313" key="5">
    <source>
        <dbReference type="EMBL" id="GEO83723.1"/>
    </source>
</evidence>
<dbReference type="InterPro" id="IPR000014">
    <property type="entry name" value="PAS"/>
</dbReference>
<dbReference type="SMART" id="SM00267">
    <property type="entry name" value="GGDEF"/>
    <property type="match status" value="1"/>
</dbReference>
<dbReference type="SMART" id="SM00091">
    <property type="entry name" value="PAS"/>
    <property type="match status" value="1"/>
</dbReference>
<protein>
    <recommendedName>
        <fullName evidence="1">diguanylate cyclase</fullName>
        <ecNumber evidence="1">2.7.7.65</ecNumber>
    </recommendedName>
</protein>
<dbReference type="PANTHER" id="PTHR45138">
    <property type="entry name" value="REGULATORY COMPONENTS OF SENSORY TRANSDUCTION SYSTEM"/>
    <property type="match status" value="1"/>
</dbReference>
<keyword evidence="6" id="KW-1185">Reference proteome</keyword>
<comment type="catalytic activity">
    <reaction evidence="2">
        <text>2 GTP = 3',3'-c-di-GMP + 2 diphosphate</text>
        <dbReference type="Rhea" id="RHEA:24898"/>
        <dbReference type="ChEBI" id="CHEBI:33019"/>
        <dbReference type="ChEBI" id="CHEBI:37565"/>
        <dbReference type="ChEBI" id="CHEBI:58805"/>
        <dbReference type="EC" id="2.7.7.65"/>
    </reaction>
</comment>
<dbReference type="InterPro" id="IPR050469">
    <property type="entry name" value="Diguanylate_Cyclase"/>
</dbReference>
<dbReference type="GO" id="GO:0052621">
    <property type="term" value="F:diguanylate cyclase activity"/>
    <property type="evidence" value="ECO:0007669"/>
    <property type="project" value="UniProtKB-EC"/>
</dbReference>
<dbReference type="PROSITE" id="PS50887">
    <property type="entry name" value="GGDEF"/>
    <property type="match status" value="1"/>
</dbReference>
<comment type="caution">
    <text evidence="5">The sequence shown here is derived from an EMBL/GenBank/DDBJ whole genome shotgun (WGS) entry which is preliminary data.</text>
</comment>
<evidence type="ECO:0000259" key="4">
    <source>
        <dbReference type="PROSITE" id="PS50887"/>
    </source>
</evidence>
<dbReference type="CDD" id="cd00130">
    <property type="entry name" value="PAS"/>
    <property type="match status" value="1"/>
</dbReference>
<organism evidence="5 6">
    <name type="scientific">Ciceribacter naphthalenivorans</name>
    <dbReference type="NCBI Taxonomy" id="1118451"/>
    <lineage>
        <taxon>Bacteria</taxon>
        <taxon>Pseudomonadati</taxon>
        <taxon>Pseudomonadota</taxon>
        <taxon>Alphaproteobacteria</taxon>
        <taxon>Hyphomicrobiales</taxon>
        <taxon>Rhizobiaceae</taxon>
        <taxon>Ciceribacter</taxon>
    </lineage>
</organism>
<dbReference type="Pfam" id="PF00989">
    <property type="entry name" value="PAS"/>
    <property type="match status" value="1"/>
</dbReference>
<dbReference type="NCBIfam" id="TIGR00254">
    <property type="entry name" value="GGDEF"/>
    <property type="match status" value="1"/>
</dbReference>
<dbReference type="AlphaFoldDB" id="A0A512HE39"/>
<dbReference type="GO" id="GO:1902201">
    <property type="term" value="P:negative regulation of bacterial-type flagellum-dependent cell motility"/>
    <property type="evidence" value="ECO:0007669"/>
    <property type="project" value="TreeGrafter"/>
</dbReference>
<feature type="domain" description="PAS" evidence="3">
    <location>
        <begin position="14"/>
        <end position="84"/>
    </location>
</feature>